<dbReference type="Gene3D" id="3.40.630.30">
    <property type="match status" value="1"/>
</dbReference>
<evidence type="ECO:0000313" key="2">
    <source>
        <dbReference type="EMBL" id="MXO55923.1"/>
    </source>
</evidence>
<proteinExistence type="predicted"/>
<sequence>MTAITIRPEEPRDYKAIYTLTEAAFRDMPFSDGDEQDLIDTLRADGDLALSLVAETASGLAGHIAFSRVSISDGTPNWYDLGPVSVTPELQRQSIGAQLIERGIADLRAAGACGIVLLGNPDYYGRFGFQHDPALSYPGPPPQYFQRLVLEGGTPQGVVTYPPAFGSG</sequence>
<evidence type="ECO:0000259" key="1">
    <source>
        <dbReference type="PROSITE" id="PS51186"/>
    </source>
</evidence>
<dbReference type="RefSeq" id="WP_160597193.1">
    <property type="nucleotide sequence ID" value="NZ_WTYS01000001.1"/>
</dbReference>
<feature type="domain" description="N-acetyltransferase" evidence="1">
    <location>
        <begin position="4"/>
        <end position="149"/>
    </location>
</feature>
<dbReference type="InterPro" id="IPR016181">
    <property type="entry name" value="Acyl_CoA_acyltransferase"/>
</dbReference>
<reference evidence="2 3" key="1">
    <citation type="submission" date="2019-12" db="EMBL/GenBank/DDBJ databases">
        <title>Genomic-based taxomic classification of the family Erythrobacteraceae.</title>
        <authorList>
            <person name="Xu L."/>
        </authorList>
    </citation>
    <scope>NUCLEOTIDE SEQUENCE [LARGE SCALE GENOMIC DNA]</scope>
    <source>
        <strain evidence="2 3">JCM 17802</strain>
    </source>
</reference>
<gene>
    <name evidence="2" type="ORF">GRI36_03410</name>
</gene>
<dbReference type="Pfam" id="PF13527">
    <property type="entry name" value="Acetyltransf_9"/>
    <property type="match status" value="1"/>
</dbReference>
<keyword evidence="2" id="KW-0808">Transferase</keyword>
<dbReference type="AlphaFoldDB" id="A0A6I4SJQ5"/>
<dbReference type="Proteomes" id="UP000468943">
    <property type="component" value="Unassembled WGS sequence"/>
</dbReference>
<dbReference type="PROSITE" id="PS51186">
    <property type="entry name" value="GNAT"/>
    <property type="match status" value="1"/>
</dbReference>
<accession>A0A6I4SJQ5</accession>
<evidence type="ECO:0000313" key="3">
    <source>
        <dbReference type="Proteomes" id="UP000468943"/>
    </source>
</evidence>
<dbReference type="CDD" id="cd04301">
    <property type="entry name" value="NAT_SF"/>
    <property type="match status" value="1"/>
</dbReference>
<dbReference type="EMBL" id="WTYS01000001">
    <property type="protein sequence ID" value="MXO55923.1"/>
    <property type="molecule type" value="Genomic_DNA"/>
</dbReference>
<protein>
    <submittedName>
        <fullName evidence="2">GNAT family N-acetyltransferase</fullName>
    </submittedName>
</protein>
<dbReference type="SUPFAM" id="SSF55729">
    <property type="entry name" value="Acyl-CoA N-acyltransferases (Nat)"/>
    <property type="match status" value="1"/>
</dbReference>
<dbReference type="OrthoDB" id="9797178at2"/>
<dbReference type="InterPro" id="IPR000182">
    <property type="entry name" value="GNAT_dom"/>
</dbReference>
<organism evidence="2 3">
    <name type="scientific">Pontixanthobacter gangjinensis</name>
    <dbReference type="NCBI Taxonomy" id="1028742"/>
    <lineage>
        <taxon>Bacteria</taxon>
        <taxon>Pseudomonadati</taxon>
        <taxon>Pseudomonadota</taxon>
        <taxon>Alphaproteobacteria</taxon>
        <taxon>Sphingomonadales</taxon>
        <taxon>Erythrobacteraceae</taxon>
        <taxon>Pontixanthobacter</taxon>
    </lineage>
</organism>
<dbReference type="GO" id="GO:0016747">
    <property type="term" value="F:acyltransferase activity, transferring groups other than amino-acyl groups"/>
    <property type="evidence" value="ECO:0007669"/>
    <property type="project" value="InterPro"/>
</dbReference>
<comment type="caution">
    <text evidence="2">The sequence shown here is derived from an EMBL/GenBank/DDBJ whole genome shotgun (WGS) entry which is preliminary data.</text>
</comment>
<keyword evidence="3" id="KW-1185">Reference proteome</keyword>
<name>A0A6I4SJQ5_9SPHN</name>